<accession>A0A8J7QJB1</accession>
<feature type="transmembrane region" description="Helical" evidence="1">
    <location>
        <begin position="430"/>
        <end position="450"/>
    </location>
</feature>
<keyword evidence="1" id="KW-0472">Membrane</keyword>
<feature type="transmembrane region" description="Helical" evidence="1">
    <location>
        <begin position="388"/>
        <end position="409"/>
    </location>
</feature>
<protein>
    <submittedName>
        <fullName evidence="2">Efflux RND transporter permease subunit</fullName>
    </submittedName>
</protein>
<dbReference type="SUPFAM" id="SSF82714">
    <property type="entry name" value="Multidrug efflux transporter AcrB TolC docking domain, DN and DC subdomains"/>
    <property type="match status" value="2"/>
</dbReference>
<evidence type="ECO:0000313" key="2">
    <source>
        <dbReference type="EMBL" id="MBO1319240.1"/>
    </source>
</evidence>
<keyword evidence="1" id="KW-0812">Transmembrane</keyword>
<dbReference type="Gene3D" id="3.30.2090.10">
    <property type="entry name" value="Multidrug efflux transporter AcrB TolC docking domain, DN and DC subdomains"/>
    <property type="match status" value="2"/>
</dbReference>
<dbReference type="SUPFAM" id="SSF82866">
    <property type="entry name" value="Multidrug efflux transporter AcrB transmembrane domain"/>
    <property type="match status" value="2"/>
</dbReference>
<organism evidence="2 3">
    <name type="scientific">Acanthopleuribacter pedis</name>
    <dbReference type="NCBI Taxonomy" id="442870"/>
    <lineage>
        <taxon>Bacteria</taxon>
        <taxon>Pseudomonadati</taxon>
        <taxon>Acidobacteriota</taxon>
        <taxon>Holophagae</taxon>
        <taxon>Acanthopleuribacterales</taxon>
        <taxon>Acanthopleuribacteraceae</taxon>
        <taxon>Acanthopleuribacter</taxon>
    </lineage>
</organism>
<dbReference type="InterPro" id="IPR001036">
    <property type="entry name" value="Acrflvin-R"/>
</dbReference>
<name>A0A8J7QJB1_9BACT</name>
<dbReference type="Gene3D" id="3.30.70.1440">
    <property type="entry name" value="Multidrug efflux transporter AcrB pore domain"/>
    <property type="match status" value="1"/>
</dbReference>
<evidence type="ECO:0000256" key="1">
    <source>
        <dbReference type="SAM" id="Phobius"/>
    </source>
</evidence>
<feature type="transmembrane region" description="Helical" evidence="1">
    <location>
        <begin position="462"/>
        <end position="484"/>
    </location>
</feature>
<dbReference type="SUPFAM" id="SSF82693">
    <property type="entry name" value="Multidrug efflux transporter AcrB pore domain, PN1, PN2, PC1 and PC2 subdomains"/>
    <property type="match status" value="2"/>
</dbReference>
<dbReference type="RefSeq" id="WP_207859061.1">
    <property type="nucleotide sequence ID" value="NZ_JAFREP010000009.1"/>
</dbReference>
<gene>
    <name evidence="2" type="ORF">J3U88_12280</name>
</gene>
<feature type="transmembrane region" description="Helical" evidence="1">
    <location>
        <begin position="331"/>
        <end position="350"/>
    </location>
</feature>
<dbReference type="Gene3D" id="3.30.70.1430">
    <property type="entry name" value="Multidrug efflux transporter AcrB pore domain"/>
    <property type="match status" value="2"/>
</dbReference>
<dbReference type="GO" id="GO:0042910">
    <property type="term" value="F:xenobiotic transmembrane transporter activity"/>
    <property type="evidence" value="ECO:0007669"/>
    <property type="project" value="TreeGrafter"/>
</dbReference>
<reference evidence="2" key="1">
    <citation type="submission" date="2021-03" db="EMBL/GenBank/DDBJ databases">
        <authorList>
            <person name="Wang G."/>
        </authorList>
    </citation>
    <scope>NUCLEOTIDE SEQUENCE</scope>
    <source>
        <strain evidence="2">KCTC 12899</strain>
    </source>
</reference>
<dbReference type="GO" id="GO:0005886">
    <property type="term" value="C:plasma membrane"/>
    <property type="evidence" value="ECO:0007669"/>
    <property type="project" value="TreeGrafter"/>
</dbReference>
<proteinExistence type="predicted"/>
<keyword evidence="3" id="KW-1185">Reference proteome</keyword>
<dbReference type="Proteomes" id="UP000664417">
    <property type="component" value="Unassembled WGS sequence"/>
</dbReference>
<dbReference type="Pfam" id="PF00873">
    <property type="entry name" value="ACR_tran"/>
    <property type="match status" value="1"/>
</dbReference>
<feature type="transmembrane region" description="Helical" evidence="1">
    <location>
        <begin position="973"/>
        <end position="996"/>
    </location>
</feature>
<dbReference type="AlphaFoldDB" id="A0A8J7QJB1"/>
<feature type="transmembrane region" description="Helical" evidence="1">
    <location>
        <begin position="515"/>
        <end position="533"/>
    </location>
</feature>
<feature type="transmembrane region" description="Helical" evidence="1">
    <location>
        <begin position="844"/>
        <end position="863"/>
    </location>
</feature>
<comment type="caution">
    <text evidence="2">The sequence shown here is derived from an EMBL/GenBank/DDBJ whole genome shotgun (WGS) entry which is preliminary data.</text>
</comment>
<feature type="transmembrane region" description="Helical" evidence="1">
    <location>
        <begin position="945"/>
        <end position="967"/>
    </location>
</feature>
<feature type="transmembrane region" description="Helical" evidence="1">
    <location>
        <begin position="870"/>
        <end position="890"/>
    </location>
</feature>
<sequence>MKFLWIGLERAKLTLAAAFLLCATGLVAWRVMPRMEDPRIPERNALLITVYPGADPEQIARLVADPLEEQLAEVDSITRIESEIRAEVVVTTLKLRGFLDDDQAINAEWDEVRRHIHRATLEFPAGVLPPILDTDILETEAVLLAVTGIDDPLALMETAEKVKKALLQLDSVAAVKIAGDPGDQITVAFDDAQARRLGLNAGVLAQQLQQRNLNQPGGSVKTGGLGTFLRPRAEFRDLEDLRTTPIVLPSGAAVPLHSIARVERGPREPIGEIMRVNGRRAVGLGVVPVDNINLVTFGNEVRALTEDLKSRVAPFTLTEVTFQPARVADRLQNLSLSLLLGIAVVSLVLVSTMGLRLGLVVASVVPMIALASVALFFFSGGILHQLSIAALVIALGLLVDNAIVMAESIQWHLDHGLDGVTAAKTALRELALPLLAATGTTLAAFVPMLLAEGDVGSFTRDIPRVIMITLAVSYFFALCVTPTLSARFQKQLIRGEQQQRWDRLAAISVNHPRKVLLAVGLVLITAALGATRMDQQFFPYGDRNQLLVSLELPVGSHIQTTTAAAEQLERLVKNDPFVVGSATFIGRSAPQFYYNLPKYPAAPHLAQVLLTTQSTEGLAAFADRLRGEMQRLVPEAVTITRIMEQGPPVDAPIEIRISSEDARVLEQRTEAVVAILERQQGVHSIRHNLGRGQPTLTFRVNDAAAGRGHLSRGHVAQALGRQTRGILAGQFREADDPVPILVRGGAGEFTPLPQLASLDIANGAGSPVPLQQVARFTTEWVPSVIHHRNRARTVTVSANLATGTRFNQVIGPLKRDLGELTWDTLLRYELGGAVEASDTARGAILRNMPTTLLLLVFILLAEFNRFREVAIVMITIPLSAIGVIPGLLLFNQPFGFMSLLGVLALAGIVVNNAIVLIEVVKEGRAAGLPLPEAVRKAVRKRTRPILLTTATTVAGLLPLALSSSSLWPPMAWAMISGLLSATMLTLLVVPALYLVLFRNASEEVVV</sequence>
<feature type="transmembrane region" description="Helical" evidence="1">
    <location>
        <begin position="896"/>
        <end position="917"/>
    </location>
</feature>
<dbReference type="PANTHER" id="PTHR32063:SF18">
    <property type="entry name" value="CATION EFFLUX SYSTEM PROTEIN"/>
    <property type="match status" value="1"/>
</dbReference>
<dbReference type="EMBL" id="JAFREP010000009">
    <property type="protein sequence ID" value="MBO1319240.1"/>
    <property type="molecule type" value="Genomic_DNA"/>
</dbReference>
<keyword evidence="1" id="KW-1133">Transmembrane helix</keyword>
<dbReference type="PRINTS" id="PR00702">
    <property type="entry name" value="ACRIFLAVINRP"/>
</dbReference>
<dbReference type="InterPro" id="IPR027463">
    <property type="entry name" value="AcrB_DN_DC_subdom"/>
</dbReference>
<dbReference type="Gene3D" id="1.20.1640.10">
    <property type="entry name" value="Multidrug efflux transporter AcrB transmembrane domain"/>
    <property type="match status" value="2"/>
</dbReference>
<dbReference type="Gene3D" id="3.30.70.1320">
    <property type="entry name" value="Multidrug efflux transporter AcrB pore domain like"/>
    <property type="match status" value="1"/>
</dbReference>
<evidence type="ECO:0000313" key="3">
    <source>
        <dbReference type="Proteomes" id="UP000664417"/>
    </source>
</evidence>
<dbReference type="PANTHER" id="PTHR32063">
    <property type="match status" value="1"/>
</dbReference>
<feature type="transmembrane region" description="Helical" evidence="1">
    <location>
        <begin position="357"/>
        <end position="382"/>
    </location>
</feature>